<dbReference type="Proteomes" id="UP001175261">
    <property type="component" value="Unassembled WGS sequence"/>
</dbReference>
<name>A0AA39GPQ5_SARSR</name>
<dbReference type="GO" id="GO:0016887">
    <property type="term" value="F:ATP hydrolysis activity"/>
    <property type="evidence" value="ECO:0007669"/>
    <property type="project" value="InterPro"/>
</dbReference>
<dbReference type="InterPro" id="IPR003960">
    <property type="entry name" value="ATPase_AAA_CS"/>
</dbReference>
<dbReference type="PANTHER" id="PTHR23077:SF27">
    <property type="entry name" value="ATPASE FAMILY GENE 2 PROTEIN HOMOLOG A"/>
    <property type="match status" value="1"/>
</dbReference>
<feature type="domain" description="AAA+ ATPase" evidence="4">
    <location>
        <begin position="512"/>
        <end position="653"/>
    </location>
</feature>
<dbReference type="EMBL" id="JAPDFR010000001">
    <property type="protein sequence ID" value="KAK0391285.1"/>
    <property type="molecule type" value="Genomic_DNA"/>
</dbReference>
<dbReference type="FunFam" id="3.40.50.300:FF:001025">
    <property type="entry name" value="ATPase family, AAA domain-containing 2B"/>
    <property type="match status" value="1"/>
</dbReference>
<keyword evidence="6" id="KW-1185">Reference proteome</keyword>
<dbReference type="InterPro" id="IPR041569">
    <property type="entry name" value="AAA_lid_3"/>
</dbReference>
<dbReference type="PROSITE" id="PS00674">
    <property type="entry name" value="AAA"/>
    <property type="match status" value="1"/>
</dbReference>
<evidence type="ECO:0000313" key="5">
    <source>
        <dbReference type="EMBL" id="KAK0391285.1"/>
    </source>
</evidence>
<dbReference type="GO" id="GO:0005737">
    <property type="term" value="C:cytoplasm"/>
    <property type="evidence" value="ECO:0007669"/>
    <property type="project" value="TreeGrafter"/>
</dbReference>
<comment type="caution">
    <text evidence="5">The sequence shown here is derived from an EMBL/GenBank/DDBJ whole genome shotgun (WGS) entry which is preliminary data.</text>
</comment>
<dbReference type="SMART" id="SM00382">
    <property type="entry name" value="AAA"/>
    <property type="match status" value="1"/>
</dbReference>
<dbReference type="PANTHER" id="PTHR23077">
    <property type="entry name" value="AAA-FAMILY ATPASE"/>
    <property type="match status" value="1"/>
</dbReference>
<evidence type="ECO:0000256" key="3">
    <source>
        <dbReference type="ARBA" id="ARBA00023054"/>
    </source>
</evidence>
<sequence>MVKESIEAKVRPLSNTSLDKASLLGAARLYVSKDSLISLTGGLDGNRLCFIERIENEASKDASIDGASAPPLRREASLWVLPGQNVSANVVMMTRAFQEAAGLKLGDMVRLSVGEAVPDAEDVMVEDVTGGEDDAEMKYLPSWQSSIALSLDRAEQVFPGMTLEGVSINKLRRNFKVLSVNGSISSVARFQLASTTISILQPGQTVPGAPEETPGGDLVLTGVPGMTSQVEAINHFLEGFSRPFWTKREWESCAFVIHGGHGTGKTFMLERLAATGWGKVHWIRHFDKLSTIREAFKTARSQKPSLLFIEDLGELFSKDRSNKESVVHTICEELDSLSTEALMNDALPRVVVIATCIDYMTDVPQVLRKRSRFYDNIALPIPGQDERMDMLKFMDPPLAPEEKERILGNLAQNTHAYNPNDLGNLMMAAKRNRGRRLKQTGQEGQDIHLAQEDIDQAFRVTKPTAMNDINLKPPTIHWQDVGGQESLKKVLSNMIKFAKNTNPGVRRVLRNPPKGLLLYGPPGCSKTLSAQAMATESSFNFFAVKGAELLNMYVGESERAVRTLFERARAASPSIIFFDEIDSIAGQRSGMGGSSARSAGAVNTVTTLLTEMDGFESLTGVLVLAATNRPEAMDPALLRPGRFDQVLYVGPPDQAAREAVFRVHLRGLDVSSDLDVEELARIADGYSGAEIKAICNDAGMVALERHEEDGSALEIGMADLKVSMGRTPRNITKTMIEGYEKWLKQFKKS</sequence>
<dbReference type="AlphaFoldDB" id="A0AA39GPQ5"/>
<organism evidence="5 6">
    <name type="scientific">Sarocladium strictum</name>
    <name type="common">Black bundle disease fungus</name>
    <name type="synonym">Acremonium strictum</name>
    <dbReference type="NCBI Taxonomy" id="5046"/>
    <lineage>
        <taxon>Eukaryota</taxon>
        <taxon>Fungi</taxon>
        <taxon>Dikarya</taxon>
        <taxon>Ascomycota</taxon>
        <taxon>Pezizomycotina</taxon>
        <taxon>Sordariomycetes</taxon>
        <taxon>Hypocreomycetidae</taxon>
        <taxon>Hypocreales</taxon>
        <taxon>Sarocladiaceae</taxon>
        <taxon>Sarocladium</taxon>
    </lineage>
</organism>
<dbReference type="Pfam" id="PF00004">
    <property type="entry name" value="AAA"/>
    <property type="match status" value="2"/>
</dbReference>
<dbReference type="InterPro" id="IPR050168">
    <property type="entry name" value="AAA_ATPase_domain"/>
</dbReference>
<keyword evidence="2" id="KW-0067">ATP-binding</keyword>
<dbReference type="InterPro" id="IPR003593">
    <property type="entry name" value="AAA+_ATPase"/>
</dbReference>
<dbReference type="InterPro" id="IPR003959">
    <property type="entry name" value="ATPase_AAA_core"/>
</dbReference>
<evidence type="ECO:0000256" key="1">
    <source>
        <dbReference type="ARBA" id="ARBA00022741"/>
    </source>
</evidence>
<dbReference type="InterPro" id="IPR027417">
    <property type="entry name" value="P-loop_NTPase"/>
</dbReference>
<reference evidence="5" key="1">
    <citation type="submission" date="2022-10" db="EMBL/GenBank/DDBJ databases">
        <title>Determination and structural analysis of whole genome sequence of Sarocladium strictum F4-1.</title>
        <authorList>
            <person name="Hu L."/>
            <person name="Jiang Y."/>
        </authorList>
    </citation>
    <scope>NUCLEOTIDE SEQUENCE</scope>
    <source>
        <strain evidence="5">F4-1</strain>
    </source>
</reference>
<gene>
    <name evidence="5" type="ORF">NLU13_0786</name>
</gene>
<evidence type="ECO:0000313" key="6">
    <source>
        <dbReference type="Proteomes" id="UP001175261"/>
    </source>
</evidence>
<keyword evidence="1" id="KW-0547">Nucleotide-binding</keyword>
<evidence type="ECO:0000259" key="4">
    <source>
        <dbReference type="SMART" id="SM00382"/>
    </source>
</evidence>
<accession>A0AA39GPQ5</accession>
<evidence type="ECO:0000256" key="2">
    <source>
        <dbReference type="ARBA" id="ARBA00022840"/>
    </source>
</evidence>
<proteinExistence type="predicted"/>
<protein>
    <recommendedName>
        <fullName evidence="4">AAA+ ATPase domain-containing protein</fullName>
    </recommendedName>
</protein>
<keyword evidence="3" id="KW-0175">Coiled coil</keyword>
<dbReference type="SUPFAM" id="SSF52540">
    <property type="entry name" value="P-loop containing nucleoside triphosphate hydrolases"/>
    <property type="match status" value="2"/>
</dbReference>
<dbReference type="GO" id="GO:0005524">
    <property type="term" value="F:ATP binding"/>
    <property type="evidence" value="ECO:0007669"/>
    <property type="project" value="UniProtKB-KW"/>
</dbReference>
<dbReference type="Pfam" id="PF17862">
    <property type="entry name" value="AAA_lid_3"/>
    <property type="match status" value="1"/>
</dbReference>
<dbReference type="Gene3D" id="1.10.8.60">
    <property type="match status" value="2"/>
</dbReference>
<dbReference type="Gene3D" id="3.40.50.300">
    <property type="entry name" value="P-loop containing nucleotide triphosphate hydrolases"/>
    <property type="match status" value="2"/>
</dbReference>